<gene>
    <name evidence="3" type="ORF">BC936DRAFT_139774</name>
</gene>
<protein>
    <submittedName>
        <fullName evidence="3">CNH domain-containing protein</fullName>
    </submittedName>
</protein>
<organism evidence="3 4">
    <name type="scientific">Jimgerdemannia flammicorona</name>
    <dbReference type="NCBI Taxonomy" id="994334"/>
    <lineage>
        <taxon>Eukaryota</taxon>
        <taxon>Fungi</taxon>
        <taxon>Fungi incertae sedis</taxon>
        <taxon>Mucoromycota</taxon>
        <taxon>Mucoromycotina</taxon>
        <taxon>Endogonomycetes</taxon>
        <taxon>Endogonales</taxon>
        <taxon>Endogonaceae</taxon>
        <taxon>Jimgerdemannia</taxon>
    </lineage>
</organism>
<dbReference type="InterPro" id="IPR001180">
    <property type="entry name" value="CNH_dom"/>
</dbReference>
<dbReference type="PROSITE" id="PS50219">
    <property type="entry name" value="CNH"/>
    <property type="match status" value="1"/>
</dbReference>
<dbReference type="Proteomes" id="UP000268093">
    <property type="component" value="Unassembled WGS sequence"/>
</dbReference>
<feature type="domain" description="CNH" evidence="2">
    <location>
        <begin position="1"/>
        <end position="151"/>
    </location>
</feature>
<keyword evidence="4" id="KW-1185">Reference proteome</keyword>
<evidence type="ECO:0000256" key="1">
    <source>
        <dbReference type="ARBA" id="ARBA00022658"/>
    </source>
</evidence>
<dbReference type="PANTHER" id="PTHR46572">
    <property type="entry name" value="RHO1 GDP-GTP EXCHANGE PROTEIN 1-RELATED"/>
    <property type="match status" value="1"/>
</dbReference>
<dbReference type="InterPro" id="IPR052233">
    <property type="entry name" value="Rho-type_GEFs"/>
</dbReference>
<keyword evidence="1" id="KW-0344">Guanine-nucleotide releasing factor</keyword>
<dbReference type="AlphaFoldDB" id="A0A433B9A2"/>
<reference evidence="3 4" key="1">
    <citation type="journal article" date="2018" name="New Phytol.">
        <title>Phylogenomics of Endogonaceae and evolution of mycorrhizas within Mucoromycota.</title>
        <authorList>
            <person name="Chang Y."/>
            <person name="Desiro A."/>
            <person name="Na H."/>
            <person name="Sandor L."/>
            <person name="Lipzen A."/>
            <person name="Clum A."/>
            <person name="Barry K."/>
            <person name="Grigoriev I.V."/>
            <person name="Martin F.M."/>
            <person name="Stajich J.E."/>
            <person name="Smith M.E."/>
            <person name="Bonito G."/>
            <person name="Spatafora J.W."/>
        </authorList>
    </citation>
    <scope>NUCLEOTIDE SEQUENCE [LARGE SCALE GENOMIC DNA]</scope>
    <source>
        <strain evidence="3 4">GMNB39</strain>
    </source>
</reference>
<evidence type="ECO:0000313" key="3">
    <source>
        <dbReference type="EMBL" id="RUP12909.1"/>
    </source>
</evidence>
<accession>A0A433B9A2</accession>
<dbReference type="OrthoDB" id="2272012at2759"/>
<dbReference type="Pfam" id="PF00780">
    <property type="entry name" value="CNH"/>
    <property type="match status" value="1"/>
</dbReference>
<evidence type="ECO:0000259" key="2">
    <source>
        <dbReference type="PROSITE" id="PS50219"/>
    </source>
</evidence>
<dbReference type="PANTHER" id="PTHR46572:SF1">
    <property type="entry name" value="RHO1 GUANINE NUCLEOTIDE EXCHANGE FACTOR TUS1"/>
    <property type="match status" value="1"/>
</dbReference>
<sequence>MLQEFYVGAESTLIHFLKTKIAVVSLKGFEIIDLEHLNMNRGLPDLREPQFNFLGRRGELKPLAMYRVTDRFLLCYGEFAFFIDNHGSFAKNHSLIEWEANPDYVALYYPYILAFEPNFIEVRNVETVCRRSHSAICFLSMCFCLTLPQYIHNANFRL</sequence>
<name>A0A433B9A2_9FUNG</name>
<dbReference type="EMBL" id="RBNI01015789">
    <property type="protein sequence ID" value="RUP12909.1"/>
    <property type="molecule type" value="Genomic_DNA"/>
</dbReference>
<evidence type="ECO:0000313" key="4">
    <source>
        <dbReference type="Proteomes" id="UP000268093"/>
    </source>
</evidence>
<dbReference type="GO" id="GO:0005085">
    <property type="term" value="F:guanyl-nucleotide exchange factor activity"/>
    <property type="evidence" value="ECO:0007669"/>
    <property type="project" value="UniProtKB-KW"/>
</dbReference>
<comment type="caution">
    <text evidence="3">The sequence shown here is derived from an EMBL/GenBank/DDBJ whole genome shotgun (WGS) entry which is preliminary data.</text>
</comment>
<proteinExistence type="predicted"/>